<evidence type="ECO:0000313" key="11">
    <source>
        <dbReference type="Proteomes" id="UP000182011"/>
    </source>
</evidence>
<dbReference type="AlphaFoldDB" id="A0A0P1LIP1"/>
<evidence type="ECO:0000256" key="3">
    <source>
        <dbReference type="ARBA" id="ARBA00022827"/>
    </source>
</evidence>
<keyword evidence="5" id="KW-0443">Lipid metabolism</keyword>
<evidence type="ECO:0000256" key="2">
    <source>
        <dbReference type="ARBA" id="ARBA00022630"/>
    </source>
</evidence>
<keyword evidence="7" id="KW-1208">Phospholipid metabolism</keyword>
<dbReference type="InterPro" id="IPR036188">
    <property type="entry name" value="FAD/NAD-bd_sf"/>
</dbReference>
<evidence type="ECO:0000256" key="5">
    <source>
        <dbReference type="ARBA" id="ARBA00023098"/>
    </source>
</evidence>
<dbReference type="InterPro" id="IPR023590">
    <property type="entry name" value="DGGGPL_reductase"/>
</dbReference>
<name>A0A0P1LIP1_9BACT</name>
<dbReference type="Pfam" id="PF13450">
    <property type="entry name" value="NAD_binding_8"/>
    <property type="match status" value="1"/>
</dbReference>
<dbReference type="GO" id="GO:0046467">
    <property type="term" value="P:membrane lipid biosynthetic process"/>
    <property type="evidence" value="ECO:0007669"/>
    <property type="project" value="InterPro"/>
</dbReference>
<dbReference type="Gene3D" id="3.50.50.60">
    <property type="entry name" value="FAD/NAD(P)-binding domain"/>
    <property type="match status" value="1"/>
</dbReference>
<evidence type="ECO:0000256" key="6">
    <source>
        <dbReference type="ARBA" id="ARBA00023209"/>
    </source>
</evidence>
<dbReference type="Gene3D" id="3.30.9.10">
    <property type="entry name" value="D-Amino Acid Oxidase, subunit A, domain 2"/>
    <property type="match status" value="1"/>
</dbReference>
<evidence type="ECO:0000259" key="8">
    <source>
        <dbReference type="Pfam" id="PF22578"/>
    </source>
</evidence>
<dbReference type="PANTHER" id="PTHR42685">
    <property type="entry name" value="GERANYLGERANYL DIPHOSPHATE REDUCTASE"/>
    <property type="match status" value="1"/>
</dbReference>
<feature type="domain" description="Digeranylgeranylglycerophospholipid reductase catalytic" evidence="8">
    <location>
        <begin position="181"/>
        <end position="265"/>
    </location>
</feature>
<dbReference type="Pfam" id="PF22578">
    <property type="entry name" value="GGR_cat"/>
    <property type="match status" value="1"/>
</dbReference>
<dbReference type="STRING" id="1633631.GCA_001442925_00313"/>
<dbReference type="NCBIfam" id="TIGR02032">
    <property type="entry name" value="GG-red-SF"/>
    <property type="match status" value="1"/>
</dbReference>
<dbReference type="Proteomes" id="UP000182200">
    <property type="component" value="Unassembled WGS sequence"/>
</dbReference>
<dbReference type="Proteomes" id="UP000182011">
    <property type="component" value="Unassembled WGS sequence"/>
</dbReference>
<reference evidence="10 11" key="2">
    <citation type="submission" date="2015-11" db="EMBL/GenBank/DDBJ databases">
        <authorList>
            <person name="Zhang Y."/>
            <person name="Guo Z."/>
        </authorList>
    </citation>
    <scope>NUCLEOTIDE SEQUENCE [LARGE SCALE GENOMIC DNA]</scope>
    <source>
        <strain evidence="10">JGI-4</strain>
    </source>
</reference>
<evidence type="ECO:0000313" key="9">
    <source>
        <dbReference type="EMBL" id="CUS81337.1"/>
    </source>
</evidence>
<dbReference type="HAMAP" id="MF_01287">
    <property type="entry name" value="DGGGPL_reductase"/>
    <property type="match status" value="1"/>
</dbReference>
<dbReference type="SUPFAM" id="SSF51905">
    <property type="entry name" value="FAD/NAD(P)-binding domain"/>
    <property type="match status" value="1"/>
</dbReference>
<accession>A0A0P1MCD9</accession>
<accession>A0A0N7MWA9</accession>
<accession>A0A0N7MS82</accession>
<dbReference type="EMBL" id="FAOP01000002">
    <property type="protein sequence ID" value="CUU01585.1"/>
    <property type="molecule type" value="Genomic_DNA"/>
</dbReference>
<dbReference type="PANTHER" id="PTHR42685:SF18">
    <property type="entry name" value="DIGERANYLGERANYLGLYCEROPHOSPHOLIPID REDUCTASE"/>
    <property type="match status" value="1"/>
</dbReference>
<gene>
    <name evidence="10" type="ORF">JGI4_00311</name>
    <name evidence="9" type="ORF">JGI8_00503</name>
</gene>
<evidence type="ECO:0000313" key="12">
    <source>
        <dbReference type="Proteomes" id="UP000182200"/>
    </source>
</evidence>
<evidence type="ECO:0000256" key="1">
    <source>
        <dbReference type="ARBA" id="ARBA00022516"/>
    </source>
</evidence>
<accession>A0A0P1LFS4</accession>
<dbReference type="PRINTS" id="PR00420">
    <property type="entry name" value="RNGMNOXGNASE"/>
</dbReference>
<evidence type="ECO:0000256" key="4">
    <source>
        <dbReference type="ARBA" id="ARBA00023002"/>
    </source>
</evidence>
<accession>A0A0P1LIP1</accession>
<keyword evidence="3" id="KW-0274">FAD</keyword>
<dbReference type="GO" id="GO:0045550">
    <property type="term" value="F:geranylgeranyl reductase activity"/>
    <property type="evidence" value="ECO:0007669"/>
    <property type="project" value="InterPro"/>
</dbReference>
<dbReference type="EMBL" id="CZVI01000004">
    <property type="protein sequence ID" value="CUS81337.1"/>
    <property type="molecule type" value="Genomic_DNA"/>
</dbReference>
<dbReference type="GO" id="GO:0016020">
    <property type="term" value="C:membrane"/>
    <property type="evidence" value="ECO:0007669"/>
    <property type="project" value="GOC"/>
</dbReference>
<keyword evidence="12" id="KW-1185">Reference proteome</keyword>
<accession>A0A0N7MQG8</accession>
<accession>A0A0P1MG77</accession>
<evidence type="ECO:0000313" key="10">
    <source>
        <dbReference type="EMBL" id="CUU01585.1"/>
    </source>
</evidence>
<dbReference type="InterPro" id="IPR050407">
    <property type="entry name" value="Geranylgeranyl_reductase"/>
</dbReference>
<proteinExistence type="inferred from homology"/>
<protein>
    <submittedName>
        <fullName evidence="10">Digeranylgeranylglycerophospholipid reductase</fullName>
    </submittedName>
</protein>
<dbReference type="GO" id="GO:0008654">
    <property type="term" value="P:phospholipid biosynthetic process"/>
    <property type="evidence" value="ECO:0007669"/>
    <property type="project" value="UniProtKB-KW"/>
</dbReference>
<dbReference type="OrthoDB" id="9806565at2"/>
<keyword evidence="6" id="KW-0594">Phospholipid biosynthesis</keyword>
<sequence>MAFGKNFPKFDYYDIVVVGAGPAGTTAARFAAMSGARVLVLEKDRDVGYPVRCGEAVSHEGLVQFIEPNPKWIASTVRYFKLVAPDGTVIKPNIEGFGYILERRIFDYELAKLATYCGAEIVTKAYVNGLIMNDGKVEGVKVLLNNSEQIEIRAKIVIGADGVESRVGRWAGLNTTCKLQDMESAVQMTLTNINVEPDTCYFYFGEKVAPGGYLWVFPKGENTANVGLGIAGIYGRQKHALSYLEEFIEKNFPNASILTVIAGGVPCAKTADKIVTHGLMLVGDAAHQVNPVSGGGIISGMIGGKIAGQIAGEAIKKNDLNLIFNYENEWRKTLGQRHERYYKIKQFIYKFSDEKLNEIARELSKIPYENLTLKNLFLTAVKAQPSLIVEVLKLFI</sequence>
<reference evidence="9 12" key="1">
    <citation type="submission" date="2015-11" db="EMBL/GenBank/DDBJ databases">
        <authorList>
            <person name="Varghese N."/>
        </authorList>
    </citation>
    <scope>NUCLEOTIDE SEQUENCE [LARGE SCALE GENOMIC DNA]</scope>
    <source>
        <strain evidence="9 12">JGI-8</strain>
    </source>
</reference>
<dbReference type="InterPro" id="IPR054715">
    <property type="entry name" value="GGR_cat"/>
</dbReference>
<keyword evidence="2" id="KW-0285">Flavoprotein</keyword>
<evidence type="ECO:0000256" key="7">
    <source>
        <dbReference type="ARBA" id="ARBA00023264"/>
    </source>
</evidence>
<organism evidence="10 11">
    <name type="scientific">Candidatus Kryptonium thompsonii</name>
    <dbReference type="NCBI Taxonomy" id="1633631"/>
    <lineage>
        <taxon>Bacteria</taxon>
        <taxon>Pseudomonadati</taxon>
        <taxon>Candidatus Kryptoniota</taxon>
        <taxon>Candidatus Kryptonium</taxon>
    </lineage>
</organism>
<accession>A0A0S4MUX8</accession>
<dbReference type="RefSeq" id="WP_075426618.1">
    <property type="nucleotide sequence ID" value="NZ_CZVI01000004.1"/>
</dbReference>
<accession>A0A0P1LTD3</accession>
<dbReference type="InterPro" id="IPR011777">
    <property type="entry name" value="Geranylgeranyl_Rdtase_fam"/>
</dbReference>
<keyword evidence="1" id="KW-0444">Lipid biosynthesis</keyword>
<keyword evidence="4" id="KW-0560">Oxidoreductase</keyword>
<dbReference type="GO" id="GO:0016628">
    <property type="term" value="F:oxidoreductase activity, acting on the CH-CH group of donors, NAD or NADP as acceptor"/>
    <property type="evidence" value="ECO:0007669"/>
    <property type="project" value="InterPro"/>
</dbReference>